<comment type="caution">
    <text evidence="3">The sequence shown here is derived from an EMBL/GenBank/DDBJ whole genome shotgun (WGS) entry which is preliminary data.</text>
</comment>
<keyword evidence="2" id="KW-1133">Transmembrane helix</keyword>
<reference evidence="3" key="2">
    <citation type="submission" date="2023-05" db="EMBL/GenBank/DDBJ databases">
        <authorList>
            <consortium name="Lawrence Berkeley National Laboratory"/>
            <person name="Steindorff A."/>
            <person name="Hensen N."/>
            <person name="Bonometti L."/>
            <person name="Westerberg I."/>
            <person name="Brannstrom I.O."/>
            <person name="Guillou S."/>
            <person name="Cros-Aarteil S."/>
            <person name="Calhoun S."/>
            <person name="Haridas S."/>
            <person name="Kuo A."/>
            <person name="Mondo S."/>
            <person name="Pangilinan J."/>
            <person name="Riley R."/>
            <person name="Labutti K."/>
            <person name="Andreopoulos B."/>
            <person name="Lipzen A."/>
            <person name="Chen C."/>
            <person name="Yanf M."/>
            <person name="Daum C."/>
            <person name="Ng V."/>
            <person name="Clum A."/>
            <person name="Ohm R."/>
            <person name="Martin F."/>
            <person name="Silar P."/>
            <person name="Natvig D."/>
            <person name="Lalanne C."/>
            <person name="Gautier V."/>
            <person name="Ament-Velasquez S.L."/>
            <person name="Kruys A."/>
            <person name="Hutchinson M.I."/>
            <person name="Powell A.J."/>
            <person name="Barry K."/>
            <person name="Miller A.N."/>
            <person name="Grigoriev I.V."/>
            <person name="Debuchy R."/>
            <person name="Gladieux P."/>
            <person name="Thoren M.H."/>
            <person name="Johannesson H."/>
        </authorList>
    </citation>
    <scope>NUCLEOTIDE SEQUENCE</scope>
    <source>
        <strain evidence="3">CBS 731.68</strain>
    </source>
</reference>
<evidence type="ECO:0000313" key="4">
    <source>
        <dbReference type="Proteomes" id="UP001302602"/>
    </source>
</evidence>
<gene>
    <name evidence="3" type="ORF">N657DRAFT_682519</name>
</gene>
<dbReference type="AlphaFoldDB" id="A0AAN6TWY9"/>
<keyword evidence="2" id="KW-0472">Membrane</keyword>
<dbReference type="GeneID" id="87833258"/>
<name>A0AAN6TWY9_9PEZI</name>
<evidence type="ECO:0000256" key="2">
    <source>
        <dbReference type="SAM" id="Phobius"/>
    </source>
</evidence>
<proteinExistence type="predicted"/>
<protein>
    <submittedName>
        <fullName evidence="3">Uncharacterized protein</fullName>
    </submittedName>
</protein>
<evidence type="ECO:0000256" key="1">
    <source>
        <dbReference type="SAM" id="MobiDB-lite"/>
    </source>
</evidence>
<accession>A0AAN6TWY9</accession>
<dbReference type="Proteomes" id="UP001302602">
    <property type="component" value="Unassembled WGS sequence"/>
</dbReference>
<dbReference type="EMBL" id="MU853232">
    <property type="protein sequence ID" value="KAK4122054.1"/>
    <property type="molecule type" value="Genomic_DNA"/>
</dbReference>
<sequence>MDDSATKLKDISDQPYIEISQVDDASAADGQDAEPSPESAGDPGERQQNPPLPEGKPVILGTDARLWTSLVHVLPLATSVFLITINIRRLYWFDEEGIRWLHLSADSVRNVLQLAAKVYELLVIASLGALTVKVFKRQLIESHLPLGLLTGAYRVSDIPYVFGGFFWHAFRETSCLLALLLFGNTILSTLVGPSSAILLVPELDWYPLPGAFSNVHPVFFYNLPTNSTWPYVVNTNLSETSSEWISFRAPNATEHHPVLASMTVHYRGGSDPDAGGWAGVWVFACGIIAHWMPAALSVSPRDTDLVQSNVTDFISGMKHYNLSPLIVSAGPAIKFEEDWLDFLALKVNVSETPSGNITGFRPVLSIFNGLLGETGVFLEPAGNQNVDSGQVDPEQIRINRLRAKSYVQKAFTGIVTEALARIAGKSRSYVVRSYDNAAVVVTDIGTQAVGQNEVATWSDGRPFIDGRYRKPLLMKFNESILSHLEYVSSDDRREFVGYYSSPQEFVNNLSALTHLEFGVERYGYGSGRGGPTMTFALAVIYTYMIILGTYFLYVMVVSKFWLMSDIPTISAWGDMAEVVLLAWNSKSSPALSRTSVAVDKSRWRVEVGIRADATGRAQLVTSNDGVERLRRNELYH</sequence>
<feature type="region of interest" description="Disordered" evidence="1">
    <location>
        <begin position="22"/>
        <end position="55"/>
    </location>
</feature>
<organism evidence="3 4">
    <name type="scientific">Parathielavia appendiculata</name>
    <dbReference type="NCBI Taxonomy" id="2587402"/>
    <lineage>
        <taxon>Eukaryota</taxon>
        <taxon>Fungi</taxon>
        <taxon>Dikarya</taxon>
        <taxon>Ascomycota</taxon>
        <taxon>Pezizomycotina</taxon>
        <taxon>Sordariomycetes</taxon>
        <taxon>Sordariomycetidae</taxon>
        <taxon>Sordariales</taxon>
        <taxon>Chaetomiaceae</taxon>
        <taxon>Parathielavia</taxon>
    </lineage>
</organism>
<reference evidence="3" key="1">
    <citation type="journal article" date="2023" name="Mol. Phylogenet. Evol.">
        <title>Genome-scale phylogeny and comparative genomics of the fungal order Sordariales.</title>
        <authorList>
            <person name="Hensen N."/>
            <person name="Bonometti L."/>
            <person name="Westerberg I."/>
            <person name="Brannstrom I.O."/>
            <person name="Guillou S."/>
            <person name="Cros-Aarteil S."/>
            <person name="Calhoun S."/>
            <person name="Haridas S."/>
            <person name="Kuo A."/>
            <person name="Mondo S."/>
            <person name="Pangilinan J."/>
            <person name="Riley R."/>
            <person name="LaButti K."/>
            <person name="Andreopoulos B."/>
            <person name="Lipzen A."/>
            <person name="Chen C."/>
            <person name="Yan M."/>
            <person name="Daum C."/>
            <person name="Ng V."/>
            <person name="Clum A."/>
            <person name="Steindorff A."/>
            <person name="Ohm R.A."/>
            <person name="Martin F."/>
            <person name="Silar P."/>
            <person name="Natvig D.O."/>
            <person name="Lalanne C."/>
            <person name="Gautier V."/>
            <person name="Ament-Velasquez S.L."/>
            <person name="Kruys A."/>
            <person name="Hutchinson M.I."/>
            <person name="Powell A.J."/>
            <person name="Barry K."/>
            <person name="Miller A.N."/>
            <person name="Grigoriev I.V."/>
            <person name="Debuchy R."/>
            <person name="Gladieux P."/>
            <person name="Hiltunen Thoren M."/>
            <person name="Johannesson H."/>
        </authorList>
    </citation>
    <scope>NUCLEOTIDE SEQUENCE</scope>
    <source>
        <strain evidence="3">CBS 731.68</strain>
    </source>
</reference>
<evidence type="ECO:0000313" key="3">
    <source>
        <dbReference type="EMBL" id="KAK4122054.1"/>
    </source>
</evidence>
<feature type="transmembrane region" description="Helical" evidence="2">
    <location>
        <begin position="535"/>
        <end position="554"/>
    </location>
</feature>
<dbReference type="RefSeq" id="XP_062645825.1">
    <property type="nucleotide sequence ID" value="XM_062796490.1"/>
</dbReference>
<keyword evidence="4" id="KW-1185">Reference proteome</keyword>
<keyword evidence="2" id="KW-0812">Transmembrane</keyword>